<accession>A0A1Y1QHG2</accession>
<keyword evidence="1" id="KW-0175">Coiled coil</keyword>
<dbReference type="EMBL" id="MTEJ01000270">
    <property type="protein sequence ID" value="OQX05869.1"/>
    <property type="molecule type" value="Genomic_DNA"/>
</dbReference>
<feature type="chain" id="PRO_5012214696" evidence="2">
    <location>
        <begin position="22"/>
        <end position="103"/>
    </location>
</feature>
<evidence type="ECO:0000256" key="2">
    <source>
        <dbReference type="SAM" id="SignalP"/>
    </source>
</evidence>
<comment type="caution">
    <text evidence="3">The sequence shown here is derived from an EMBL/GenBank/DDBJ whole genome shotgun (WGS) entry which is preliminary data.</text>
</comment>
<keyword evidence="2" id="KW-0732">Signal</keyword>
<dbReference type="Proteomes" id="UP000192491">
    <property type="component" value="Unassembled WGS sequence"/>
</dbReference>
<reference evidence="3 4" key="1">
    <citation type="submission" date="2017-01" db="EMBL/GenBank/DDBJ databases">
        <title>Novel large sulfur bacteria in the metagenomes of groundwater-fed chemosynthetic microbial mats in the Lake Huron basin.</title>
        <authorList>
            <person name="Sharrar A.M."/>
            <person name="Flood B.E."/>
            <person name="Bailey J.V."/>
            <person name="Jones D.S."/>
            <person name="Biddanda B."/>
            <person name="Ruberg S.A."/>
            <person name="Marcus D.N."/>
            <person name="Dick G.J."/>
        </authorList>
    </citation>
    <scope>NUCLEOTIDE SEQUENCE [LARGE SCALE GENOMIC DNA]</scope>
    <source>
        <strain evidence="3">A8</strain>
    </source>
</reference>
<proteinExistence type="predicted"/>
<feature type="coiled-coil region" evidence="1">
    <location>
        <begin position="30"/>
        <end position="57"/>
    </location>
</feature>
<protein>
    <submittedName>
        <fullName evidence="3">Uncharacterized protein</fullName>
    </submittedName>
</protein>
<organism evidence="3 4">
    <name type="scientific">Thiothrix lacustris</name>
    <dbReference type="NCBI Taxonomy" id="525917"/>
    <lineage>
        <taxon>Bacteria</taxon>
        <taxon>Pseudomonadati</taxon>
        <taxon>Pseudomonadota</taxon>
        <taxon>Gammaproteobacteria</taxon>
        <taxon>Thiotrichales</taxon>
        <taxon>Thiotrichaceae</taxon>
        <taxon>Thiothrix</taxon>
    </lineage>
</organism>
<sequence length="103" mass="11324">MKLNILLLIASLLLATSPIRAEEEGDTKLMNDMNSKMAQMKARMRAYEADMEYADEDRYALSPFDTAGCDINIGNVIVDDGAPAPDEIVVLVDGDIIQSNNCR</sequence>
<dbReference type="AlphaFoldDB" id="A0A1Y1QHG2"/>
<evidence type="ECO:0000313" key="4">
    <source>
        <dbReference type="Proteomes" id="UP000192491"/>
    </source>
</evidence>
<name>A0A1Y1QHG2_9GAMM</name>
<gene>
    <name evidence="3" type="ORF">BWK73_32430</name>
</gene>
<evidence type="ECO:0000256" key="1">
    <source>
        <dbReference type="SAM" id="Coils"/>
    </source>
</evidence>
<feature type="signal peptide" evidence="2">
    <location>
        <begin position="1"/>
        <end position="21"/>
    </location>
</feature>
<evidence type="ECO:0000313" key="3">
    <source>
        <dbReference type="EMBL" id="OQX05869.1"/>
    </source>
</evidence>